<protein>
    <submittedName>
        <fullName evidence="1">Uncharacterized protein</fullName>
    </submittedName>
</protein>
<dbReference type="EMBL" id="GBRH01252991">
    <property type="protein sequence ID" value="JAD44904.1"/>
    <property type="molecule type" value="Transcribed_RNA"/>
</dbReference>
<reference evidence="1" key="2">
    <citation type="journal article" date="2015" name="Data Brief">
        <title>Shoot transcriptome of the giant reed, Arundo donax.</title>
        <authorList>
            <person name="Barrero R.A."/>
            <person name="Guerrero F.D."/>
            <person name="Moolhuijzen P."/>
            <person name="Goolsby J.A."/>
            <person name="Tidwell J."/>
            <person name="Bellgard S.E."/>
            <person name="Bellgard M.I."/>
        </authorList>
    </citation>
    <scope>NUCLEOTIDE SEQUENCE</scope>
    <source>
        <tissue evidence="1">Shoot tissue taken approximately 20 cm above the soil surface</tissue>
    </source>
</reference>
<reference evidence="1" key="1">
    <citation type="submission" date="2014-09" db="EMBL/GenBank/DDBJ databases">
        <authorList>
            <person name="Magalhaes I.L.F."/>
            <person name="Oliveira U."/>
            <person name="Santos F.R."/>
            <person name="Vidigal T.H.D.A."/>
            <person name="Brescovit A.D."/>
            <person name="Santos A.J."/>
        </authorList>
    </citation>
    <scope>NUCLEOTIDE SEQUENCE</scope>
    <source>
        <tissue evidence="1">Shoot tissue taken approximately 20 cm above the soil surface</tissue>
    </source>
</reference>
<sequence>MPSTLKSQAPSPRDACCPLSSSITLGIFGKLVQEISARVILPGEVAKHAVSE</sequence>
<name>A0A0A8ZZS6_ARUDO</name>
<dbReference type="AlphaFoldDB" id="A0A0A8ZZS6"/>
<organism evidence="1">
    <name type="scientific">Arundo donax</name>
    <name type="common">Giant reed</name>
    <name type="synonym">Donax arundinaceus</name>
    <dbReference type="NCBI Taxonomy" id="35708"/>
    <lineage>
        <taxon>Eukaryota</taxon>
        <taxon>Viridiplantae</taxon>
        <taxon>Streptophyta</taxon>
        <taxon>Embryophyta</taxon>
        <taxon>Tracheophyta</taxon>
        <taxon>Spermatophyta</taxon>
        <taxon>Magnoliopsida</taxon>
        <taxon>Liliopsida</taxon>
        <taxon>Poales</taxon>
        <taxon>Poaceae</taxon>
        <taxon>PACMAD clade</taxon>
        <taxon>Arundinoideae</taxon>
        <taxon>Arundineae</taxon>
        <taxon>Arundo</taxon>
    </lineage>
</organism>
<proteinExistence type="predicted"/>
<evidence type="ECO:0000313" key="1">
    <source>
        <dbReference type="EMBL" id="JAD44904.1"/>
    </source>
</evidence>
<accession>A0A0A8ZZS6</accession>